<dbReference type="InterPro" id="IPR006158">
    <property type="entry name" value="Cobalamin-bd"/>
</dbReference>
<sequence length="351" mass="39731">MSLLLMEQDADFLKLTNEIFTRQLAANHTLNNMLTDRARQKMYQDVKYNIDFLYTALCLEDDGIYARYARWLYQLLTPLMTGCSRESLRDIMTEHYELIRTCMSKTLSYEKHDRLHRLLNGAIKATAEECDAGPPAPSSAPVKYEKEVTRYLDCLLQSDTEGALALVTGCVKEGIPLDDVCSDIVAEAMRRVGELWHLHLISVDMEHYCTSVTQMALSQFYPLIFGQPRKGKTVLIACVGSELHEIGARMIADLFEYSGWDSIYLGAAVPVETLLSAAEKYQPDLIALSVTMPQHLPLCRNAVEQLREKFPKPKIAVGGNAFTDTKIWKSWNVDIYTEDAKALVQWADNTL</sequence>
<dbReference type="GO" id="GO:0046872">
    <property type="term" value="F:metal ion binding"/>
    <property type="evidence" value="ECO:0007669"/>
    <property type="project" value="UniProtKB-KW"/>
</dbReference>
<evidence type="ECO:0000313" key="5">
    <source>
        <dbReference type="EMBL" id="RGE65365.1"/>
    </source>
</evidence>
<evidence type="ECO:0000313" key="6">
    <source>
        <dbReference type="Proteomes" id="UP000260812"/>
    </source>
</evidence>
<evidence type="ECO:0000256" key="2">
    <source>
        <dbReference type="ARBA" id="ARBA00023285"/>
    </source>
</evidence>
<dbReference type="InterPro" id="IPR036594">
    <property type="entry name" value="Meth_synthase_dom"/>
</dbReference>
<dbReference type="SUPFAM" id="SSF52242">
    <property type="entry name" value="Cobalamin (vitamin B12)-binding domain"/>
    <property type="match status" value="1"/>
</dbReference>
<dbReference type="AlphaFoldDB" id="A0A3E3IE58"/>
<dbReference type="InterPro" id="IPR003759">
    <property type="entry name" value="Cbl-bd_cap"/>
</dbReference>
<dbReference type="GO" id="GO:0050667">
    <property type="term" value="P:homocysteine metabolic process"/>
    <property type="evidence" value="ECO:0007669"/>
    <property type="project" value="TreeGrafter"/>
</dbReference>
<keyword evidence="1" id="KW-0479">Metal-binding</keyword>
<dbReference type="RefSeq" id="WP_021637133.1">
    <property type="nucleotide sequence ID" value="NZ_CANNOQ010000045.1"/>
</dbReference>
<dbReference type="GO" id="GO:0008705">
    <property type="term" value="F:methionine synthase activity"/>
    <property type="evidence" value="ECO:0007669"/>
    <property type="project" value="TreeGrafter"/>
</dbReference>
<gene>
    <name evidence="5" type="ORF">DWY69_26235</name>
    <name evidence="4" type="ORF">DXC51_08495</name>
</gene>
<dbReference type="Proteomes" id="UP000260812">
    <property type="component" value="Unassembled WGS sequence"/>
</dbReference>
<name>A0A3E3IE58_9FIRM</name>
<accession>A0A3E3IE58</accession>
<proteinExistence type="predicted"/>
<dbReference type="GO" id="GO:0031419">
    <property type="term" value="F:cobalamin binding"/>
    <property type="evidence" value="ECO:0007669"/>
    <property type="project" value="InterPro"/>
</dbReference>
<dbReference type="GO" id="GO:0046653">
    <property type="term" value="P:tetrahydrofolate metabolic process"/>
    <property type="evidence" value="ECO:0007669"/>
    <property type="project" value="TreeGrafter"/>
</dbReference>
<dbReference type="GeneID" id="97986916"/>
<protein>
    <recommendedName>
        <fullName evidence="3">B12-binding domain-containing protein</fullName>
    </recommendedName>
</protein>
<dbReference type="Gene3D" id="1.10.1240.10">
    <property type="entry name" value="Methionine synthase domain"/>
    <property type="match status" value="1"/>
</dbReference>
<evidence type="ECO:0000313" key="4">
    <source>
        <dbReference type="EMBL" id="RGE62616.1"/>
    </source>
</evidence>
<keyword evidence="6" id="KW-1185">Reference proteome</keyword>
<organism evidence="5 7">
    <name type="scientific">Eisenbergiella massiliensis</name>
    <dbReference type="NCBI Taxonomy" id="1720294"/>
    <lineage>
        <taxon>Bacteria</taxon>
        <taxon>Bacillati</taxon>
        <taxon>Bacillota</taxon>
        <taxon>Clostridia</taxon>
        <taxon>Lachnospirales</taxon>
        <taxon>Lachnospiraceae</taxon>
        <taxon>Eisenbergiella</taxon>
    </lineage>
</organism>
<dbReference type="PROSITE" id="PS51332">
    <property type="entry name" value="B12_BINDING"/>
    <property type="match status" value="1"/>
</dbReference>
<dbReference type="InterPro" id="IPR036724">
    <property type="entry name" value="Cobalamin-bd_sf"/>
</dbReference>
<dbReference type="OrthoDB" id="5756833at2"/>
<comment type="caution">
    <text evidence="5">The sequence shown here is derived from an EMBL/GenBank/DDBJ whole genome shotgun (WGS) entry which is preliminary data.</text>
</comment>
<dbReference type="Pfam" id="PF02310">
    <property type="entry name" value="B12-binding"/>
    <property type="match status" value="1"/>
</dbReference>
<dbReference type="InterPro" id="IPR050554">
    <property type="entry name" value="Met_Synthase/Corrinoid"/>
</dbReference>
<evidence type="ECO:0000313" key="7">
    <source>
        <dbReference type="Proteomes" id="UP000261166"/>
    </source>
</evidence>
<keyword evidence="2" id="KW-0170">Cobalt</keyword>
<dbReference type="PANTHER" id="PTHR45833">
    <property type="entry name" value="METHIONINE SYNTHASE"/>
    <property type="match status" value="1"/>
</dbReference>
<dbReference type="Proteomes" id="UP000261166">
    <property type="component" value="Unassembled WGS sequence"/>
</dbReference>
<feature type="domain" description="B12-binding" evidence="3">
    <location>
        <begin position="231"/>
        <end position="351"/>
    </location>
</feature>
<dbReference type="EMBL" id="QVLU01000036">
    <property type="protein sequence ID" value="RGE65365.1"/>
    <property type="molecule type" value="Genomic_DNA"/>
</dbReference>
<dbReference type="Gene3D" id="3.40.50.280">
    <property type="entry name" value="Cobalamin-binding domain"/>
    <property type="match status" value="1"/>
</dbReference>
<dbReference type="PANTHER" id="PTHR45833:SF1">
    <property type="entry name" value="METHIONINE SYNTHASE"/>
    <property type="match status" value="1"/>
</dbReference>
<evidence type="ECO:0000256" key="1">
    <source>
        <dbReference type="ARBA" id="ARBA00022723"/>
    </source>
</evidence>
<dbReference type="CDD" id="cd02067">
    <property type="entry name" value="B12-binding"/>
    <property type="match status" value="1"/>
</dbReference>
<dbReference type="EMBL" id="QVLV01000004">
    <property type="protein sequence ID" value="RGE62616.1"/>
    <property type="molecule type" value="Genomic_DNA"/>
</dbReference>
<dbReference type="Pfam" id="PF02607">
    <property type="entry name" value="B12-binding_2"/>
    <property type="match status" value="1"/>
</dbReference>
<evidence type="ECO:0000259" key="3">
    <source>
        <dbReference type="PROSITE" id="PS51332"/>
    </source>
</evidence>
<reference evidence="5 7" key="1">
    <citation type="submission" date="2018-08" db="EMBL/GenBank/DDBJ databases">
        <title>A genome reference for cultivated species of the human gut microbiota.</title>
        <authorList>
            <person name="Zou Y."/>
            <person name="Xue W."/>
            <person name="Luo G."/>
        </authorList>
    </citation>
    <scope>NUCLEOTIDE SEQUENCE [LARGE SCALE GENOMIC DNA]</scope>
    <source>
        <strain evidence="5 7">AF26-4BH</strain>
        <strain evidence="4">TF05-5AC</strain>
    </source>
</reference>
<dbReference type="GO" id="GO:0005829">
    <property type="term" value="C:cytosol"/>
    <property type="evidence" value="ECO:0007669"/>
    <property type="project" value="TreeGrafter"/>
</dbReference>